<evidence type="ECO:0008006" key="10">
    <source>
        <dbReference type="Google" id="ProtNLM"/>
    </source>
</evidence>
<dbReference type="EMBL" id="VICG01000008">
    <property type="protein sequence ID" value="KAA8569397.1"/>
    <property type="molecule type" value="Genomic_DNA"/>
</dbReference>
<gene>
    <name evidence="8" type="ORF">EYC84_001042</name>
</gene>
<evidence type="ECO:0000256" key="2">
    <source>
        <dbReference type="ARBA" id="ARBA00004173"/>
    </source>
</evidence>
<dbReference type="GO" id="GO:0005739">
    <property type="term" value="C:mitochondrion"/>
    <property type="evidence" value="ECO:0007669"/>
    <property type="project" value="UniProtKB-SubCell"/>
</dbReference>
<keyword evidence="5" id="KW-0560">Oxidoreductase</keyword>
<comment type="similarity">
    <text evidence="3">Belongs to the FMP46 family.</text>
</comment>
<dbReference type="VEuPathDB" id="FungiDB:MFRU_004g01950"/>
<reference evidence="8 9" key="1">
    <citation type="submission" date="2019-06" db="EMBL/GenBank/DDBJ databases">
        <title>Genome Sequence of the Brown Rot Fungal Pathogen Monilinia fructicola.</title>
        <authorList>
            <person name="De Miccolis Angelini R.M."/>
            <person name="Landi L."/>
            <person name="Abate D."/>
            <person name="Pollastro S."/>
            <person name="Romanazzi G."/>
            <person name="Faretra F."/>
        </authorList>
    </citation>
    <scope>NUCLEOTIDE SEQUENCE [LARGE SCALE GENOMIC DNA]</scope>
    <source>
        <strain evidence="8 9">Mfrc123</strain>
    </source>
</reference>
<dbReference type="GO" id="GO:0016491">
    <property type="term" value="F:oxidoreductase activity"/>
    <property type="evidence" value="ECO:0007669"/>
    <property type="project" value="UniProtKB-KW"/>
</dbReference>
<comment type="function">
    <text evidence="1">Putative mitochondrial redox protein which could be involved in the reduction of small toxic molecules.</text>
</comment>
<dbReference type="PANTHER" id="PTHR28071">
    <property type="entry name" value="REDOX PROTEIN FMP46, MITOCHONDRIAL-RELATED"/>
    <property type="match status" value="1"/>
</dbReference>
<dbReference type="Pfam" id="PF07955">
    <property type="entry name" value="DUF1687"/>
    <property type="match status" value="1"/>
</dbReference>
<evidence type="ECO:0000256" key="6">
    <source>
        <dbReference type="ARBA" id="ARBA00023128"/>
    </source>
</evidence>
<protein>
    <recommendedName>
        <fullName evidence="10">DUF1687-domain-containing protein</fullName>
    </recommendedName>
</protein>
<dbReference type="SUPFAM" id="SSF52833">
    <property type="entry name" value="Thioredoxin-like"/>
    <property type="match status" value="1"/>
</dbReference>
<name>A0A5M9JL01_MONFR</name>
<evidence type="ECO:0000313" key="9">
    <source>
        <dbReference type="Proteomes" id="UP000322873"/>
    </source>
</evidence>
<evidence type="ECO:0000256" key="1">
    <source>
        <dbReference type="ARBA" id="ARBA00002963"/>
    </source>
</evidence>
<feature type="region of interest" description="Disordered" evidence="7">
    <location>
        <begin position="83"/>
        <end position="114"/>
    </location>
</feature>
<keyword evidence="4" id="KW-0809">Transit peptide</keyword>
<dbReference type="Gene3D" id="3.40.30.10">
    <property type="entry name" value="Glutaredoxin"/>
    <property type="match status" value="1"/>
</dbReference>
<evidence type="ECO:0000256" key="4">
    <source>
        <dbReference type="ARBA" id="ARBA00022946"/>
    </source>
</evidence>
<keyword evidence="9" id="KW-1185">Reference proteome</keyword>
<organism evidence="8 9">
    <name type="scientific">Monilinia fructicola</name>
    <name type="common">Brown rot fungus</name>
    <name type="synonym">Ciboria fructicola</name>
    <dbReference type="NCBI Taxonomy" id="38448"/>
    <lineage>
        <taxon>Eukaryota</taxon>
        <taxon>Fungi</taxon>
        <taxon>Dikarya</taxon>
        <taxon>Ascomycota</taxon>
        <taxon>Pezizomycotina</taxon>
        <taxon>Leotiomycetes</taxon>
        <taxon>Helotiales</taxon>
        <taxon>Sclerotiniaceae</taxon>
        <taxon>Monilinia</taxon>
    </lineage>
</organism>
<comment type="caution">
    <text evidence="8">The sequence shown here is derived from an EMBL/GenBank/DDBJ whole genome shotgun (WGS) entry which is preliminary data.</text>
</comment>
<dbReference type="InterPro" id="IPR036249">
    <property type="entry name" value="Thioredoxin-like_sf"/>
</dbReference>
<evidence type="ECO:0000256" key="5">
    <source>
        <dbReference type="ARBA" id="ARBA00023002"/>
    </source>
</evidence>
<evidence type="ECO:0000256" key="3">
    <source>
        <dbReference type="ARBA" id="ARBA00009734"/>
    </source>
</evidence>
<dbReference type="InterPro" id="IPR012882">
    <property type="entry name" value="Fmp46"/>
</dbReference>
<evidence type="ECO:0000256" key="7">
    <source>
        <dbReference type="SAM" id="MobiDB-lite"/>
    </source>
</evidence>
<evidence type="ECO:0000313" key="8">
    <source>
        <dbReference type="EMBL" id="KAA8569397.1"/>
    </source>
</evidence>
<keyword evidence="6" id="KW-0496">Mitochondrion</keyword>
<dbReference type="PANTHER" id="PTHR28071:SF1">
    <property type="entry name" value="REDOX PROTEIN FMP46, MITOCHONDRIAL-RELATED"/>
    <property type="match status" value="1"/>
</dbReference>
<dbReference type="Proteomes" id="UP000322873">
    <property type="component" value="Unassembled WGS sequence"/>
</dbReference>
<comment type="subcellular location">
    <subcellularLocation>
        <location evidence="2">Mitochondrion</location>
    </subcellularLocation>
</comment>
<accession>A0A5M9JL01</accession>
<proteinExistence type="inferred from homology"/>
<sequence length="188" mass="21123">MFSNSLRFKCYGSHWINILGPRRRRRRRTILFNSNANYSHKLQSSINMFRFHKTLDVVTLFHKASSPASLRVHTLLKQASAHAAATATEDQASDHSAQTHPRRQEFQLEVTESAPTPDQLKSILEYIGVSKVGSLVTGAKDEADAVRKIKSNDDSFQRPLTVDWSNGKAVAGDNESEILKMLNDISKD</sequence>
<dbReference type="AlphaFoldDB" id="A0A5M9JL01"/>